<feature type="region of interest" description="Disordered" evidence="1">
    <location>
        <begin position="81"/>
        <end position="107"/>
    </location>
</feature>
<name>A0A813C6G9_9DINO</name>
<evidence type="ECO:0000313" key="2">
    <source>
        <dbReference type="EMBL" id="CAE7938614.1"/>
    </source>
</evidence>
<dbReference type="OrthoDB" id="10485114at2759"/>
<evidence type="ECO:0000313" key="3">
    <source>
        <dbReference type="Proteomes" id="UP000601435"/>
    </source>
</evidence>
<proteinExistence type="predicted"/>
<reference evidence="2" key="1">
    <citation type="submission" date="2021-02" db="EMBL/GenBank/DDBJ databases">
        <authorList>
            <person name="Dougan E. K."/>
            <person name="Rhodes N."/>
            <person name="Thang M."/>
            <person name="Chan C."/>
        </authorList>
    </citation>
    <scope>NUCLEOTIDE SEQUENCE</scope>
</reference>
<keyword evidence="3" id="KW-1185">Reference proteome</keyword>
<organism evidence="2 3">
    <name type="scientific">Symbiodinium necroappetens</name>
    <dbReference type="NCBI Taxonomy" id="1628268"/>
    <lineage>
        <taxon>Eukaryota</taxon>
        <taxon>Sar</taxon>
        <taxon>Alveolata</taxon>
        <taxon>Dinophyceae</taxon>
        <taxon>Suessiales</taxon>
        <taxon>Symbiodiniaceae</taxon>
        <taxon>Symbiodinium</taxon>
    </lineage>
</organism>
<sequence>MWSLSMYDVEHPSFALKAAVAANVLAPPSLTLEQVRELQEAEIVEYSKPDFQTLIRLAGALACGTLECFALKERAVHCSRNDPGEESSCAATALSPGAGADCGQTRL</sequence>
<dbReference type="Proteomes" id="UP000601435">
    <property type="component" value="Unassembled WGS sequence"/>
</dbReference>
<gene>
    <name evidence="2" type="primary">NaCP60E</name>
    <name evidence="2" type="ORF">SNEC2469_LOCUS33217</name>
</gene>
<dbReference type="EMBL" id="CAJNJA010086697">
    <property type="protein sequence ID" value="CAE7938614.1"/>
    <property type="molecule type" value="Genomic_DNA"/>
</dbReference>
<evidence type="ECO:0000256" key="1">
    <source>
        <dbReference type="SAM" id="MobiDB-lite"/>
    </source>
</evidence>
<comment type="caution">
    <text evidence="2">The sequence shown here is derived from an EMBL/GenBank/DDBJ whole genome shotgun (WGS) entry which is preliminary data.</text>
</comment>
<accession>A0A813C6G9</accession>
<protein>
    <submittedName>
        <fullName evidence="2">NaCP60E protein</fullName>
    </submittedName>
</protein>
<dbReference type="AlphaFoldDB" id="A0A813C6G9"/>